<feature type="domain" description="Cytidyltransferase-like" evidence="12">
    <location>
        <begin position="7"/>
        <end position="167"/>
    </location>
</feature>
<name>W2C4D9_9BACT</name>
<organism evidence="13 14">
    <name type="scientific">Tannerella sp. oral taxon BU063 isolate Cell 2</name>
    <dbReference type="NCBI Taxonomy" id="1411148"/>
    <lineage>
        <taxon>Bacteria</taxon>
        <taxon>Pseudomonadati</taxon>
        <taxon>Bacteroidota</taxon>
        <taxon>Bacteroidia</taxon>
        <taxon>Bacteroidales</taxon>
        <taxon>Tannerellaceae</taxon>
        <taxon>Tannerella</taxon>
    </lineage>
</organism>
<keyword evidence="6 11" id="KW-0548">Nucleotidyltransferase</keyword>
<dbReference type="UniPathway" id="UPA00253">
    <property type="reaction ID" value="UER00332"/>
</dbReference>
<dbReference type="SUPFAM" id="SSF52374">
    <property type="entry name" value="Nucleotidylyl transferase"/>
    <property type="match status" value="1"/>
</dbReference>
<evidence type="ECO:0000256" key="9">
    <source>
        <dbReference type="ARBA" id="ARBA00023027"/>
    </source>
</evidence>
<protein>
    <recommendedName>
        <fullName evidence="11">Probable nicotinate-nucleotide adenylyltransferase</fullName>
        <ecNumber evidence="11">2.7.7.18</ecNumber>
    </recommendedName>
    <alternativeName>
        <fullName evidence="11">Deamido-NAD(+) diphosphorylase</fullName>
    </alternativeName>
    <alternativeName>
        <fullName evidence="11">Deamido-NAD(+) pyrophosphorylase</fullName>
    </alternativeName>
    <alternativeName>
        <fullName evidence="11">Nicotinate mononucleotide adenylyltransferase</fullName>
        <shortName evidence="11">NaMN adenylyltransferase</shortName>
    </alternativeName>
</protein>
<dbReference type="CDD" id="cd02165">
    <property type="entry name" value="NMNAT"/>
    <property type="match status" value="1"/>
</dbReference>
<dbReference type="HAMAP" id="MF_00244">
    <property type="entry name" value="NaMN_adenylyltr"/>
    <property type="match status" value="1"/>
</dbReference>
<gene>
    <name evidence="11" type="primary">nadD</name>
    <name evidence="13" type="ORF">N425_10260</name>
</gene>
<evidence type="ECO:0000256" key="1">
    <source>
        <dbReference type="ARBA" id="ARBA00002324"/>
    </source>
</evidence>
<evidence type="ECO:0000256" key="6">
    <source>
        <dbReference type="ARBA" id="ARBA00022695"/>
    </source>
</evidence>
<evidence type="ECO:0000256" key="8">
    <source>
        <dbReference type="ARBA" id="ARBA00022840"/>
    </source>
</evidence>
<dbReference type="GO" id="GO:0009435">
    <property type="term" value="P:NAD+ biosynthetic process"/>
    <property type="evidence" value="ECO:0007669"/>
    <property type="project" value="UniProtKB-UniRule"/>
</dbReference>
<keyword evidence="4 11" id="KW-0662">Pyridine nucleotide biosynthesis</keyword>
<comment type="function">
    <text evidence="1 11">Catalyzes the reversible adenylation of nicotinate mononucleotide (NaMN) to nicotinic acid adenine dinucleotide (NaAD).</text>
</comment>
<dbReference type="Pfam" id="PF01467">
    <property type="entry name" value="CTP_transf_like"/>
    <property type="match status" value="1"/>
</dbReference>
<evidence type="ECO:0000256" key="11">
    <source>
        <dbReference type="HAMAP-Rule" id="MF_00244"/>
    </source>
</evidence>
<keyword evidence="7 11" id="KW-0547">Nucleotide-binding</keyword>
<reference evidence="13 14" key="1">
    <citation type="submission" date="2013-11" db="EMBL/GenBank/DDBJ databases">
        <title>Single cell genomics of uncultured Tannerella BU063 (oral taxon 286).</title>
        <authorList>
            <person name="Beall C.J."/>
            <person name="Campbell A.G."/>
            <person name="Griffen A.L."/>
            <person name="Podar M."/>
            <person name="Leys E.J."/>
        </authorList>
    </citation>
    <scope>NUCLEOTIDE SEQUENCE [LARGE SCALE GENOMIC DNA]</scope>
    <source>
        <strain evidence="13">Cell 2</strain>
    </source>
</reference>
<evidence type="ECO:0000259" key="12">
    <source>
        <dbReference type="Pfam" id="PF01467"/>
    </source>
</evidence>
<evidence type="ECO:0000256" key="5">
    <source>
        <dbReference type="ARBA" id="ARBA00022679"/>
    </source>
</evidence>
<dbReference type="PANTHER" id="PTHR39321">
    <property type="entry name" value="NICOTINATE-NUCLEOTIDE ADENYLYLTRANSFERASE-RELATED"/>
    <property type="match status" value="1"/>
</dbReference>
<evidence type="ECO:0000256" key="10">
    <source>
        <dbReference type="ARBA" id="ARBA00048721"/>
    </source>
</evidence>
<dbReference type="EMBL" id="AYUF01000485">
    <property type="protein sequence ID" value="ETK01311.1"/>
    <property type="molecule type" value="Genomic_DNA"/>
</dbReference>
<sequence length="198" mass="22726">MMRHVGIFSGSFNPIHMGHLMLANWMCEYGGVDELWFVVTPRNPLKSEYVLLDDAFRLEMARAAVGDYPRFRVSDVEFGLPRPSYTIHTLRTLRESHTDCRFSLIIGADSWADMGRWRDAEALRREFSLVVYPRPGYPAPEITTDETADVRAVAAPMMDVSSTFIREAIRAGHDVRFFLPEGVRRYVPEIARRLAAMR</sequence>
<comment type="caution">
    <text evidence="13">The sequence shown here is derived from an EMBL/GenBank/DDBJ whole genome shotgun (WGS) entry which is preliminary data.</text>
</comment>
<dbReference type="GO" id="GO:0004515">
    <property type="term" value="F:nicotinate-nucleotide adenylyltransferase activity"/>
    <property type="evidence" value="ECO:0007669"/>
    <property type="project" value="UniProtKB-UniRule"/>
</dbReference>
<evidence type="ECO:0000256" key="7">
    <source>
        <dbReference type="ARBA" id="ARBA00022741"/>
    </source>
</evidence>
<dbReference type="PANTHER" id="PTHR39321:SF3">
    <property type="entry name" value="PHOSPHOPANTETHEINE ADENYLYLTRANSFERASE"/>
    <property type="match status" value="1"/>
</dbReference>
<proteinExistence type="inferred from homology"/>
<evidence type="ECO:0000313" key="13">
    <source>
        <dbReference type="EMBL" id="ETK01311.1"/>
    </source>
</evidence>
<keyword evidence="8 11" id="KW-0067">ATP-binding</keyword>
<evidence type="ECO:0000256" key="3">
    <source>
        <dbReference type="ARBA" id="ARBA00009014"/>
    </source>
</evidence>
<keyword evidence="5 11" id="KW-0808">Transferase</keyword>
<dbReference type="Proteomes" id="UP000018837">
    <property type="component" value="Unassembled WGS sequence"/>
</dbReference>
<dbReference type="InterPro" id="IPR014729">
    <property type="entry name" value="Rossmann-like_a/b/a_fold"/>
</dbReference>
<comment type="catalytic activity">
    <reaction evidence="10 11">
        <text>nicotinate beta-D-ribonucleotide + ATP + H(+) = deamido-NAD(+) + diphosphate</text>
        <dbReference type="Rhea" id="RHEA:22860"/>
        <dbReference type="ChEBI" id="CHEBI:15378"/>
        <dbReference type="ChEBI" id="CHEBI:30616"/>
        <dbReference type="ChEBI" id="CHEBI:33019"/>
        <dbReference type="ChEBI" id="CHEBI:57502"/>
        <dbReference type="ChEBI" id="CHEBI:58437"/>
        <dbReference type="EC" id="2.7.7.18"/>
    </reaction>
</comment>
<dbReference type="Gene3D" id="3.40.50.620">
    <property type="entry name" value="HUPs"/>
    <property type="match status" value="1"/>
</dbReference>
<comment type="similarity">
    <text evidence="3 11">Belongs to the NadD family.</text>
</comment>
<evidence type="ECO:0000256" key="2">
    <source>
        <dbReference type="ARBA" id="ARBA00005019"/>
    </source>
</evidence>
<dbReference type="InterPro" id="IPR004821">
    <property type="entry name" value="Cyt_trans-like"/>
</dbReference>
<dbReference type="PATRIC" id="fig|1411148.3.peg.1654"/>
<comment type="pathway">
    <text evidence="2 11">Cofactor biosynthesis; NAD(+) biosynthesis; deamido-NAD(+) from nicotinate D-ribonucleotide: step 1/1.</text>
</comment>
<dbReference type="InterPro" id="IPR005248">
    <property type="entry name" value="NadD/NMNAT"/>
</dbReference>
<keyword evidence="9 11" id="KW-0520">NAD</keyword>
<dbReference type="AlphaFoldDB" id="W2C4D9"/>
<evidence type="ECO:0000313" key="14">
    <source>
        <dbReference type="Proteomes" id="UP000018837"/>
    </source>
</evidence>
<dbReference type="GO" id="GO:0005524">
    <property type="term" value="F:ATP binding"/>
    <property type="evidence" value="ECO:0007669"/>
    <property type="project" value="UniProtKB-KW"/>
</dbReference>
<dbReference type="NCBIfam" id="TIGR00482">
    <property type="entry name" value="nicotinate (nicotinamide) nucleotide adenylyltransferase"/>
    <property type="match status" value="1"/>
</dbReference>
<dbReference type="EC" id="2.7.7.18" evidence="11"/>
<accession>W2C4D9</accession>
<evidence type="ECO:0000256" key="4">
    <source>
        <dbReference type="ARBA" id="ARBA00022642"/>
    </source>
</evidence>
<dbReference type="NCBIfam" id="NF000840">
    <property type="entry name" value="PRK00071.1-3"/>
    <property type="match status" value="1"/>
</dbReference>